<dbReference type="Pfam" id="PF07217">
    <property type="entry name" value="Het-C"/>
    <property type="match status" value="1"/>
</dbReference>
<dbReference type="PANTHER" id="PTHR14905:SF7">
    <property type="entry name" value="VON WILLEBRAND FACTOR A DOMAIN-CONTAINING PROTEIN 7"/>
    <property type="match status" value="1"/>
</dbReference>
<evidence type="ECO:0000313" key="3">
    <source>
        <dbReference type="Proteomes" id="UP000094444"/>
    </source>
</evidence>
<evidence type="ECO:0000256" key="1">
    <source>
        <dbReference type="SAM" id="SignalP"/>
    </source>
</evidence>
<dbReference type="OrthoDB" id="2506204at2759"/>
<dbReference type="InterPro" id="IPR052577">
    <property type="entry name" value="VWA7"/>
</dbReference>
<dbReference type="Proteomes" id="UP000094444">
    <property type="component" value="Unassembled WGS sequence"/>
</dbReference>
<dbReference type="InterPro" id="IPR010816">
    <property type="entry name" value="Het-C"/>
</dbReference>
<keyword evidence="1" id="KW-0732">Signal</keyword>
<comment type="caution">
    <text evidence="2">The sequence shown here is derived from an EMBL/GenBank/DDBJ whole genome shotgun (WGS) entry which is preliminary data.</text>
</comment>
<proteinExistence type="predicted"/>
<organism evidence="2 3">
    <name type="scientific">Diaporthe helianthi</name>
    <dbReference type="NCBI Taxonomy" id="158607"/>
    <lineage>
        <taxon>Eukaryota</taxon>
        <taxon>Fungi</taxon>
        <taxon>Dikarya</taxon>
        <taxon>Ascomycota</taxon>
        <taxon>Pezizomycotina</taxon>
        <taxon>Sordariomycetes</taxon>
        <taxon>Sordariomycetidae</taxon>
        <taxon>Diaporthales</taxon>
        <taxon>Diaporthaceae</taxon>
        <taxon>Diaporthe</taxon>
    </lineage>
</organism>
<feature type="signal peptide" evidence="1">
    <location>
        <begin position="1"/>
        <end position="23"/>
    </location>
</feature>
<evidence type="ECO:0008006" key="4">
    <source>
        <dbReference type="Google" id="ProtNLM"/>
    </source>
</evidence>
<protein>
    <recommendedName>
        <fullName evidence="4">Heterokaryon incompatibility Het-C</fullName>
    </recommendedName>
</protein>
<accession>A0A2P5I4R2</accession>
<sequence length="653" mass="72632">MPSTSSLLLILLVCLVLASPAAAFGAGEVPPGSEFKGYVWRHGDLAEVLKFLPTSFITGYRFTKLQRKQIYFGNWLRDFSQVIDTTCLENVPEPILRAIVSVMAFMEFGFATDEFDVTRERLGCYTHVEHIDNPCGYPDDAKKIDARLRGPLDPRELEIDPKTGMKNYIANSGNGYATSAEYLREQLLECIEFGRKGRAQHETDARKDSFRRLGAALHTLEDFAAHSNFVELCLHELGEEDIFAFVGDACRITVPDGARAGKVVAPITTGTFGMLDIFHSLLGEADDKAVLQSKGSLGELASKLNRGGLAFDQLFQLIKTGIGRLSKIRPEIDPLLRQLQTVQEIFKKYAPNDKSPPSGVDLPDANLLWKTIEPVIYLHDAVSKYLQAGQEDEEESTQDYSHGQLGEYTNQLVFRYLSVMIESSVMELRNAVRAARDRVDEEAAKCESAKVFKYGSSASDPSHSDLSKDHFGNILNQPAGLVATVTTNWATQQIVKCWDDPDIDAELVIDKILSILHHPSFPDSKTSIQQYMFDTVKAWWESTPADDQARIRGKLTKESVRERQHEDHNLTLLDFEGKHKGPADFPGAWPEVKQPPRTASLIQAGVNDAITDFNWALAITQKARTDPQGAGRDVWNASGGRDMNGVVIVGRIR</sequence>
<evidence type="ECO:0000313" key="2">
    <source>
        <dbReference type="EMBL" id="POS77454.1"/>
    </source>
</evidence>
<keyword evidence="3" id="KW-1185">Reference proteome</keyword>
<reference evidence="2" key="1">
    <citation type="submission" date="2017-09" db="EMBL/GenBank/DDBJ databases">
        <title>Polyketide synthases of a Diaporthe helianthi virulent isolate.</title>
        <authorList>
            <person name="Baroncelli R."/>
        </authorList>
    </citation>
    <scope>NUCLEOTIDE SEQUENCE [LARGE SCALE GENOMIC DNA]</scope>
    <source>
        <strain evidence="2">7/96</strain>
    </source>
</reference>
<dbReference type="InParanoid" id="A0A2P5I4R2"/>
<dbReference type="AlphaFoldDB" id="A0A2P5I4R2"/>
<feature type="chain" id="PRO_5015124012" description="Heterokaryon incompatibility Het-C" evidence="1">
    <location>
        <begin position="24"/>
        <end position="653"/>
    </location>
</feature>
<dbReference type="EMBL" id="MAVT02000268">
    <property type="protein sequence ID" value="POS77454.1"/>
    <property type="molecule type" value="Genomic_DNA"/>
</dbReference>
<name>A0A2P5I4R2_DIAHE</name>
<dbReference type="PANTHER" id="PTHR14905">
    <property type="entry name" value="NG37"/>
    <property type="match status" value="1"/>
</dbReference>
<gene>
    <name evidence="2" type="ORF">DHEL01_v204147</name>
</gene>